<evidence type="ECO:0000313" key="3">
    <source>
        <dbReference type="EMBL" id="MDE4907290.1"/>
    </source>
</evidence>
<dbReference type="InterPro" id="IPR000683">
    <property type="entry name" value="Gfo/Idh/MocA-like_OxRdtase_N"/>
</dbReference>
<reference evidence="3" key="1">
    <citation type="submission" date="2022-01" db="EMBL/GenBank/DDBJ databases">
        <title>Draft genome of Methanogenium marinum DSM 15558.</title>
        <authorList>
            <person name="Chen S.-C."/>
            <person name="You Y.-T."/>
        </authorList>
    </citation>
    <scope>NUCLEOTIDE SEQUENCE</scope>
    <source>
        <strain evidence="3">DSM 15558</strain>
    </source>
</reference>
<sequence length="327" mass="36468">MKILIIGLGSIGSKHLKNIKCLCPNAEINILHLKNKINNQSVTGINNIFFDLNLAIESKPDIAFLTCPAPLHIPIAKELAKNGVNLFIEKPISDNLNDISQFIELCAKNRIVVMIGYNLRFNPALCAVKKALDNNLIGKSLSFRAEVGQYLPDWRPRSDYRKCVSSHKETGGGALLELSHEIDYARWLMGEVGIVDAVVDHISDLEMDVEDIAEINLKFKTGALGNIHLDMISRSNIRNCKIIGTEGTLFWDGVKNISKIYSSKTGKCSNLCESSDRNDTYLMEIQHFFDCVKTGKQPKITIEDARKDLEIVLAAKKSSLEQRSVIL</sequence>
<comment type="caution">
    <text evidence="3">The sequence shown here is derived from an EMBL/GenBank/DDBJ whole genome shotgun (WGS) entry which is preliminary data.</text>
</comment>
<keyword evidence="4" id="KW-1185">Reference proteome</keyword>
<organism evidence="3 4">
    <name type="scientific">Methanogenium marinum</name>
    <dbReference type="NCBI Taxonomy" id="348610"/>
    <lineage>
        <taxon>Archaea</taxon>
        <taxon>Methanobacteriati</taxon>
        <taxon>Methanobacteriota</taxon>
        <taxon>Stenosarchaea group</taxon>
        <taxon>Methanomicrobia</taxon>
        <taxon>Methanomicrobiales</taxon>
        <taxon>Methanomicrobiaceae</taxon>
        <taxon>Methanogenium</taxon>
    </lineage>
</organism>
<dbReference type="GO" id="GO:0000166">
    <property type="term" value="F:nucleotide binding"/>
    <property type="evidence" value="ECO:0007669"/>
    <property type="project" value="InterPro"/>
</dbReference>
<dbReference type="Pfam" id="PF01408">
    <property type="entry name" value="GFO_IDH_MocA"/>
    <property type="match status" value="1"/>
</dbReference>
<dbReference type="Proteomes" id="UP001143747">
    <property type="component" value="Unassembled WGS sequence"/>
</dbReference>
<dbReference type="EMBL" id="JAKELO010000002">
    <property type="protein sequence ID" value="MDE4907290.1"/>
    <property type="molecule type" value="Genomic_DNA"/>
</dbReference>
<evidence type="ECO:0000313" key="4">
    <source>
        <dbReference type="Proteomes" id="UP001143747"/>
    </source>
</evidence>
<dbReference type="Gene3D" id="3.30.360.10">
    <property type="entry name" value="Dihydrodipicolinate Reductase, domain 2"/>
    <property type="match status" value="1"/>
</dbReference>
<protein>
    <submittedName>
        <fullName evidence="3">Gfo/Idh/MocA family oxidoreductase</fullName>
    </submittedName>
</protein>
<dbReference type="SUPFAM" id="SSF51735">
    <property type="entry name" value="NAD(P)-binding Rossmann-fold domains"/>
    <property type="match status" value="1"/>
</dbReference>
<gene>
    <name evidence="3" type="ORF">L0665_01460</name>
</gene>
<accession>A0A9Q4KU74</accession>
<dbReference type="PANTHER" id="PTHR43377:SF1">
    <property type="entry name" value="BILIVERDIN REDUCTASE A"/>
    <property type="match status" value="1"/>
</dbReference>
<dbReference type="InterPro" id="IPR036291">
    <property type="entry name" value="NAD(P)-bd_dom_sf"/>
</dbReference>
<dbReference type="InterPro" id="IPR051450">
    <property type="entry name" value="Gfo/Idh/MocA_Oxidoreductases"/>
</dbReference>
<proteinExistence type="predicted"/>
<dbReference type="Pfam" id="PF02894">
    <property type="entry name" value="GFO_IDH_MocA_C"/>
    <property type="match status" value="1"/>
</dbReference>
<feature type="domain" description="Gfo/Idh/MocA-like oxidoreductase N-terminal" evidence="1">
    <location>
        <begin position="1"/>
        <end position="117"/>
    </location>
</feature>
<evidence type="ECO:0000259" key="2">
    <source>
        <dbReference type="Pfam" id="PF02894"/>
    </source>
</evidence>
<name>A0A9Q4KU74_9EURY</name>
<dbReference type="SUPFAM" id="SSF55347">
    <property type="entry name" value="Glyceraldehyde-3-phosphate dehydrogenase-like, C-terminal domain"/>
    <property type="match status" value="1"/>
</dbReference>
<dbReference type="InterPro" id="IPR004104">
    <property type="entry name" value="Gfo/Idh/MocA-like_OxRdtase_C"/>
</dbReference>
<feature type="domain" description="Gfo/Idh/MocA-like oxidoreductase C-terminal" evidence="2">
    <location>
        <begin position="129"/>
        <end position="325"/>
    </location>
</feature>
<evidence type="ECO:0000259" key="1">
    <source>
        <dbReference type="Pfam" id="PF01408"/>
    </source>
</evidence>
<dbReference type="PANTHER" id="PTHR43377">
    <property type="entry name" value="BILIVERDIN REDUCTASE A"/>
    <property type="match status" value="1"/>
</dbReference>
<dbReference type="AlphaFoldDB" id="A0A9Q4KU74"/>
<dbReference type="RefSeq" id="WP_274923949.1">
    <property type="nucleotide sequence ID" value="NZ_JAKELO010000002.1"/>
</dbReference>
<dbReference type="Gene3D" id="3.40.50.720">
    <property type="entry name" value="NAD(P)-binding Rossmann-like Domain"/>
    <property type="match status" value="1"/>
</dbReference>